<sequence>MTSSEIVELRRALGQLRHSVRGLRARYGDVAAVQRLANDVERMDIDATELAELDSTPRPREAPRVEREVVVVPDTPYDPKLWHDADDEGLGGYRSHRT</sequence>
<organism evidence="2 3">
    <name type="scientific">Saccharothrix texasensis</name>
    <dbReference type="NCBI Taxonomy" id="103734"/>
    <lineage>
        <taxon>Bacteria</taxon>
        <taxon>Bacillati</taxon>
        <taxon>Actinomycetota</taxon>
        <taxon>Actinomycetes</taxon>
        <taxon>Pseudonocardiales</taxon>
        <taxon>Pseudonocardiaceae</taxon>
        <taxon>Saccharothrix</taxon>
    </lineage>
</organism>
<accession>A0A3N1H5Z3</accession>
<gene>
    <name evidence="2" type="ORF">EDD40_2952</name>
</gene>
<dbReference type="OrthoDB" id="5194954at2"/>
<evidence type="ECO:0000256" key="1">
    <source>
        <dbReference type="SAM" id="MobiDB-lite"/>
    </source>
</evidence>
<protein>
    <submittedName>
        <fullName evidence="2">Uncharacterized protein</fullName>
    </submittedName>
</protein>
<evidence type="ECO:0000313" key="3">
    <source>
        <dbReference type="Proteomes" id="UP000268727"/>
    </source>
</evidence>
<evidence type="ECO:0000313" key="2">
    <source>
        <dbReference type="EMBL" id="ROP37632.1"/>
    </source>
</evidence>
<feature type="region of interest" description="Disordered" evidence="1">
    <location>
        <begin position="76"/>
        <end position="98"/>
    </location>
</feature>
<name>A0A3N1H5Z3_9PSEU</name>
<dbReference type="RefSeq" id="WP_123743397.1">
    <property type="nucleotide sequence ID" value="NZ_RJKM01000001.1"/>
</dbReference>
<dbReference type="AlphaFoldDB" id="A0A3N1H5Z3"/>
<comment type="caution">
    <text evidence="2">The sequence shown here is derived from an EMBL/GenBank/DDBJ whole genome shotgun (WGS) entry which is preliminary data.</text>
</comment>
<dbReference type="Proteomes" id="UP000268727">
    <property type="component" value="Unassembled WGS sequence"/>
</dbReference>
<keyword evidence="3" id="KW-1185">Reference proteome</keyword>
<proteinExistence type="predicted"/>
<dbReference type="EMBL" id="RJKM01000001">
    <property type="protein sequence ID" value="ROP37632.1"/>
    <property type="molecule type" value="Genomic_DNA"/>
</dbReference>
<reference evidence="2 3" key="1">
    <citation type="submission" date="2018-11" db="EMBL/GenBank/DDBJ databases">
        <title>Sequencing the genomes of 1000 actinobacteria strains.</title>
        <authorList>
            <person name="Klenk H.-P."/>
        </authorList>
    </citation>
    <scope>NUCLEOTIDE SEQUENCE [LARGE SCALE GENOMIC DNA]</scope>
    <source>
        <strain evidence="2 3">DSM 44231</strain>
    </source>
</reference>